<reference evidence="2" key="1">
    <citation type="submission" date="2018-11" db="EMBL/GenBank/DDBJ databases">
        <title>Proposal to divide the Flavobacteriaceae and reorganize its genera based on Amino Acid Identity values calculated from whole genome sequences.</title>
        <authorList>
            <person name="Nicholson A.C."/>
            <person name="Gulvik C.A."/>
            <person name="Whitney A.M."/>
            <person name="Humrighouse B.W."/>
            <person name="Bell M."/>
            <person name="Holmes B."/>
            <person name="Steigerwalt A.G."/>
            <person name="Villarma A."/>
            <person name="Sheth M."/>
            <person name="Batra D."/>
            <person name="Pryor J."/>
            <person name="Bernardet J.-F."/>
            <person name="Hugo C."/>
            <person name="Kampfer P."/>
            <person name="Newman J."/>
            <person name="McQuiston J.R."/>
        </authorList>
    </citation>
    <scope>NUCLEOTIDE SEQUENCE [LARGE SCALE GENOMIC DNA]</scope>
    <source>
        <strain evidence="2">G0229</strain>
    </source>
</reference>
<dbReference type="OrthoDB" id="797757at2"/>
<accession>A0A3G6TZU9</accession>
<gene>
    <name evidence="1" type="ORF">EG339_20705</name>
</gene>
<dbReference type="GeneID" id="99067229"/>
<sequence length="108" mass="12481">MELPKNAVSLEDAIRWTKRWQLKELTSGVEIKAHMIPSKDAFDIFYNDKGFKNYRGYNAINDEGVFKFLLVGVDDDGNDIVDYSNGDYIYDMTTPCPSVCSKVVWWEQ</sequence>
<dbReference type="KEGG" id="cben:EG339_20705"/>
<name>A0A3G6TZU9_9FLAO</name>
<protein>
    <submittedName>
        <fullName evidence="1">Uncharacterized protein</fullName>
    </submittedName>
</protein>
<dbReference type="EMBL" id="CP033932">
    <property type="protein sequence ID" value="AZB26833.1"/>
    <property type="molecule type" value="Genomic_DNA"/>
</dbReference>
<organism evidence="1 2">
    <name type="scientific">Chryseobacterium bernardetii</name>
    <dbReference type="NCBI Taxonomy" id="1241978"/>
    <lineage>
        <taxon>Bacteria</taxon>
        <taxon>Pseudomonadati</taxon>
        <taxon>Bacteroidota</taxon>
        <taxon>Flavobacteriia</taxon>
        <taxon>Flavobacteriales</taxon>
        <taxon>Weeksellaceae</taxon>
        <taxon>Chryseobacterium group</taxon>
        <taxon>Chryseobacterium</taxon>
    </lineage>
</organism>
<dbReference type="AlphaFoldDB" id="A0A3G6TZU9"/>
<keyword evidence="2" id="KW-1185">Reference proteome</keyword>
<proteinExistence type="predicted"/>
<evidence type="ECO:0000313" key="1">
    <source>
        <dbReference type="EMBL" id="AZB26833.1"/>
    </source>
</evidence>
<dbReference type="RefSeq" id="WP_123871741.1">
    <property type="nucleotide sequence ID" value="NZ_CP033931.1"/>
</dbReference>
<evidence type="ECO:0000313" key="2">
    <source>
        <dbReference type="Proteomes" id="UP000271193"/>
    </source>
</evidence>
<dbReference type="Proteomes" id="UP000271193">
    <property type="component" value="Chromosome"/>
</dbReference>